<dbReference type="InterPro" id="IPR018309">
    <property type="entry name" value="Tscrpt_reg_PadR_C"/>
</dbReference>
<dbReference type="Proteomes" id="UP000266177">
    <property type="component" value="Unassembled WGS sequence"/>
</dbReference>
<dbReference type="InterPro" id="IPR005149">
    <property type="entry name" value="Tscrpt_reg_PadR_N"/>
</dbReference>
<dbReference type="Gene3D" id="1.10.10.10">
    <property type="entry name" value="Winged helix-like DNA-binding domain superfamily/Winged helix DNA-binding domain"/>
    <property type="match status" value="1"/>
</dbReference>
<dbReference type="PANTHER" id="PTHR43252:SF6">
    <property type="entry name" value="NEGATIVE TRANSCRIPTION REGULATOR PADR"/>
    <property type="match status" value="1"/>
</dbReference>
<dbReference type="EMBL" id="QYZD01000007">
    <property type="protein sequence ID" value="RJG24318.1"/>
    <property type="molecule type" value="Genomic_DNA"/>
</dbReference>
<dbReference type="Gene3D" id="6.10.140.190">
    <property type="match status" value="1"/>
</dbReference>
<comment type="caution">
    <text evidence="3">The sequence shown here is derived from an EMBL/GenBank/DDBJ whole genome shotgun (WGS) entry which is preliminary data.</text>
</comment>
<dbReference type="InterPro" id="IPR036388">
    <property type="entry name" value="WH-like_DNA-bd_sf"/>
</dbReference>
<evidence type="ECO:0000313" key="4">
    <source>
        <dbReference type="Proteomes" id="UP000266177"/>
    </source>
</evidence>
<evidence type="ECO:0000259" key="2">
    <source>
        <dbReference type="Pfam" id="PF10400"/>
    </source>
</evidence>
<dbReference type="AlphaFoldDB" id="A0A3A3GIZ9"/>
<name>A0A3A3GIZ9_PANTH</name>
<accession>A0A3A3GIZ9</accession>
<dbReference type="OrthoDB" id="9783723at2"/>
<evidence type="ECO:0000259" key="1">
    <source>
        <dbReference type="Pfam" id="PF03551"/>
    </source>
</evidence>
<dbReference type="Pfam" id="PF10400">
    <property type="entry name" value="Vir_act_alpha_C"/>
    <property type="match status" value="1"/>
</dbReference>
<dbReference type="InterPro" id="IPR036390">
    <property type="entry name" value="WH_DNA-bd_sf"/>
</dbReference>
<dbReference type="SUPFAM" id="SSF46785">
    <property type="entry name" value="Winged helix' DNA-binding domain"/>
    <property type="match status" value="1"/>
</dbReference>
<dbReference type="RefSeq" id="WP_119793378.1">
    <property type="nucleotide sequence ID" value="NZ_QYZD01000007.1"/>
</dbReference>
<reference evidence="3 4" key="1">
    <citation type="submission" date="2018-09" db="EMBL/GenBank/DDBJ databases">
        <title>Paenibacillus SK2017-BO5.</title>
        <authorList>
            <person name="Piskunova J.V."/>
            <person name="Dubiley S.A."/>
            <person name="Severinov K.V."/>
        </authorList>
    </citation>
    <scope>NUCLEOTIDE SEQUENCE [LARGE SCALE GENOMIC DNA]</scope>
    <source>
        <strain evidence="3 4">BO5</strain>
    </source>
</reference>
<protein>
    <submittedName>
        <fullName evidence="3">PadR family transcriptional regulator</fullName>
    </submittedName>
</protein>
<gene>
    <name evidence="3" type="ORF">DQX05_10710</name>
</gene>
<evidence type="ECO:0000313" key="3">
    <source>
        <dbReference type="EMBL" id="RJG24318.1"/>
    </source>
</evidence>
<dbReference type="Pfam" id="PF03551">
    <property type="entry name" value="PadR"/>
    <property type="match status" value="1"/>
</dbReference>
<feature type="domain" description="Transcription regulator PadR C-terminal" evidence="2">
    <location>
        <begin position="99"/>
        <end position="180"/>
    </location>
</feature>
<organism evidence="3 4">
    <name type="scientific">Paenibacillus thiaminolyticus</name>
    <name type="common">Bacillus thiaminolyticus</name>
    <dbReference type="NCBI Taxonomy" id="49283"/>
    <lineage>
        <taxon>Bacteria</taxon>
        <taxon>Bacillati</taxon>
        <taxon>Bacillota</taxon>
        <taxon>Bacilli</taxon>
        <taxon>Bacillales</taxon>
        <taxon>Paenibacillaceae</taxon>
        <taxon>Paenibacillus</taxon>
    </lineage>
</organism>
<dbReference type="PANTHER" id="PTHR43252">
    <property type="entry name" value="TRANSCRIPTIONAL REGULATOR YQJI"/>
    <property type="match status" value="1"/>
</dbReference>
<feature type="domain" description="Transcription regulator PadR N-terminal" evidence="1">
    <location>
        <begin position="12"/>
        <end position="85"/>
    </location>
</feature>
<sequence length="184" mass="21838">MAAKHSDTTYAILGLLTTDCHTGYDMKQMMDTSLNHFWKISYGQIYPTLKKLVEDGWAVVTDTAQESKPDKKEYHITPQGMQALQAWLQEPLQQLHTYKNEFLLKLFFHRHQEPDATLGQIERFHSMLQERYQMYEAIENQIMTHCSDEEDLQYWLLTLDYGKRVVRAEMEWSDAAMRQIQQNR</sequence>
<proteinExistence type="predicted"/>